<reference evidence="1 2" key="1">
    <citation type="submission" date="2016-08" db="EMBL/GenBank/DDBJ databases">
        <authorList>
            <person name="Seilhamer J.J."/>
        </authorList>
    </citation>
    <scope>NUCLEOTIDE SEQUENCE [LARGE SCALE GENOMIC DNA]</scope>
    <source>
        <strain evidence="1 2">CCBAU 10071</strain>
    </source>
</reference>
<dbReference type="RefSeq" id="WP_074448448.1">
    <property type="nucleotide sequence ID" value="NZ_FMAE01000027.1"/>
</dbReference>
<protein>
    <submittedName>
        <fullName evidence="1">Uncharacterized protein</fullName>
    </submittedName>
</protein>
<name>A0A1C3XIL2_9BRAD</name>
<proteinExistence type="predicted"/>
<gene>
    <name evidence="1" type="ORF">GA0061099_10279</name>
</gene>
<evidence type="ECO:0000313" key="1">
    <source>
        <dbReference type="EMBL" id="SCB52120.1"/>
    </source>
</evidence>
<dbReference type="EMBL" id="FMAE01000027">
    <property type="protein sequence ID" value="SCB52120.1"/>
    <property type="molecule type" value="Genomic_DNA"/>
</dbReference>
<accession>A0A1C3XIL2</accession>
<organism evidence="1 2">
    <name type="scientific">Bradyrhizobium yuanmingense</name>
    <dbReference type="NCBI Taxonomy" id="108015"/>
    <lineage>
        <taxon>Bacteria</taxon>
        <taxon>Pseudomonadati</taxon>
        <taxon>Pseudomonadota</taxon>
        <taxon>Alphaproteobacteria</taxon>
        <taxon>Hyphomicrobiales</taxon>
        <taxon>Nitrobacteraceae</taxon>
        <taxon>Bradyrhizobium</taxon>
    </lineage>
</organism>
<sequence>MMQRSDIVSAGIPPRAELDDLLACPSSTDVPRLWLDALSGARACLDAADALEDGSPHLCQLIDAAGEIEEAAIRALSQVAA</sequence>
<dbReference type="Proteomes" id="UP000183174">
    <property type="component" value="Unassembled WGS sequence"/>
</dbReference>
<dbReference type="AlphaFoldDB" id="A0A1C3XIL2"/>
<evidence type="ECO:0000313" key="2">
    <source>
        <dbReference type="Proteomes" id="UP000183174"/>
    </source>
</evidence>